<dbReference type="EMBL" id="UYRV01118748">
    <property type="protein sequence ID" value="VDN31316.1"/>
    <property type="molecule type" value="Genomic_DNA"/>
</dbReference>
<keyword evidence="2" id="KW-1185">Reference proteome</keyword>
<name>A0A3P7QK67_CYLGO</name>
<sequence>MPGPAGKPGKPGRPGERGICPKYCAEDGGVFFEDGTTPNAARVFVWGDATKQSVTHCMSAFFQSLKLYFSQIKQLISLVFEKLLHKAVSFCHE</sequence>
<dbReference type="Proteomes" id="UP000271889">
    <property type="component" value="Unassembled WGS sequence"/>
</dbReference>
<organism evidence="1 2">
    <name type="scientific">Cylicostephanus goldi</name>
    <name type="common">Nematode worm</name>
    <dbReference type="NCBI Taxonomy" id="71465"/>
    <lineage>
        <taxon>Eukaryota</taxon>
        <taxon>Metazoa</taxon>
        <taxon>Ecdysozoa</taxon>
        <taxon>Nematoda</taxon>
        <taxon>Chromadorea</taxon>
        <taxon>Rhabditida</taxon>
        <taxon>Rhabditina</taxon>
        <taxon>Rhabditomorpha</taxon>
        <taxon>Strongyloidea</taxon>
        <taxon>Strongylidae</taxon>
        <taxon>Cylicostephanus</taxon>
    </lineage>
</organism>
<protein>
    <submittedName>
        <fullName evidence="1">Uncharacterized protein</fullName>
    </submittedName>
</protein>
<evidence type="ECO:0000313" key="1">
    <source>
        <dbReference type="EMBL" id="VDN31316.1"/>
    </source>
</evidence>
<evidence type="ECO:0000313" key="2">
    <source>
        <dbReference type="Proteomes" id="UP000271889"/>
    </source>
</evidence>
<proteinExistence type="predicted"/>
<accession>A0A3P7QK67</accession>
<reference evidence="1 2" key="1">
    <citation type="submission" date="2018-11" db="EMBL/GenBank/DDBJ databases">
        <authorList>
            <consortium name="Pathogen Informatics"/>
        </authorList>
    </citation>
    <scope>NUCLEOTIDE SEQUENCE [LARGE SCALE GENOMIC DNA]</scope>
</reference>
<dbReference type="AlphaFoldDB" id="A0A3P7QK67"/>
<gene>
    <name evidence="1" type="ORF">CGOC_LOCUS11786</name>
</gene>